<keyword evidence="2" id="KW-0349">Heme</keyword>
<keyword evidence="7" id="KW-1185">Reference proteome</keyword>
<dbReference type="AlphaFoldDB" id="G0R3Q8"/>
<keyword evidence="4" id="KW-0408">Iron</keyword>
<accession>G0R3Q8</accession>
<evidence type="ECO:0000256" key="1">
    <source>
        <dbReference type="ARBA" id="ARBA00010342"/>
    </source>
</evidence>
<dbReference type="EMBL" id="GL984312">
    <property type="protein sequence ID" value="EGR27875.1"/>
    <property type="molecule type" value="Genomic_DNA"/>
</dbReference>
<evidence type="ECO:0000313" key="7">
    <source>
        <dbReference type="Proteomes" id="UP000008983"/>
    </source>
</evidence>
<organism evidence="6 7">
    <name type="scientific">Ichthyophthirius multifiliis</name>
    <name type="common">White spot disease agent</name>
    <name type="synonym">Ich</name>
    <dbReference type="NCBI Taxonomy" id="5932"/>
    <lineage>
        <taxon>Eukaryota</taxon>
        <taxon>Sar</taxon>
        <taxon>Alveolata</taxon>
        <taxon>Ciliophora</taxon>
        <taxon>Intramacronucleata</taxon>
        <taxon>Oligohymenophorea</taxon>
        <taxon>Hymenostomatida</taxon>
        <taxon>Ophryoglenina</taxon>
        <taxon>Ichthyophthirius</taxon>
    </lineage>
</organism>
<proteinExistence type="inferred from homology"/>
<dbReference type="InterPro" id="IPR038297">
    <property type="entry name" value="CcmH/CycL/NrfF/Ccl2_sf"/>
</dbReference>
<dbReference type="Proteomes" id="UP000008983">
    <property type="component" value="Unassembled WGS sequence"/>
</dbReference>
<evidence type="ECO:0000256" key="3">
    <source>
        <dbReference type="ARBA" id="ARBA00022723"/>
    </source>
</evidence>
<dbReference type="OMA" id="SILKVYC"/>
<gene>
    <name evidence="6" type="ORF">IMG5_187190</name>
</gene>
<evidence type="ECO:0000259" key="5">
    <source>
        <dbReference type="Pfam" id="PF03918"/>
    </source>
</evidence>
<dbReference type="RefSeq" id="XP_004027220.1">
    <property type="nucleotide sequence ID" value="XM_004027171.1"/>
</dbReference>
<keyword evidence="3" id="KW-0479">Metal-binding</keyword>
<dbReference type="GO" id="GO:0046872">
    <property type="term" value="F:metal ion binding"/>
    <property type="evidence" value="ECO:0007669"/>
    <property type="project" value="UniProtKB-KW"/>
</dbReference>
<protein>
    <recommendedName>
        <fullName evidence="5">CcmH/CycL/Ccl2/NrfF N-terminal domain-containing protein</fullName>
    </recommendedName>
</protein>
<dbReference type="GeneID" id="14903968"/>
<dbReference type="InParanoid" id="G0R3Q8"/>
<evidence type="ECO:0000256" key="4">
    <source>
        <dbReference type="ARBA" id="ARBA00023004"/>
    </source>
</evidence>
<dbReference type="InterPro" id="IPR005616">
    <property type="entry name" value="CcmH/CycL/Ccl2/NrfF_N"/>
</dbReference>
<name>G0R3Q8_ICHMU</name>
<dbReference type="Pfam" id="PF03918">
    <property type="entry name" value="CcmH"/>
    <property type="match status" value="1"/>
</dbReference>
<dbReference type="OrthoDB" id="284447at2759"/>
<evidence type="ECO:0000313" key="6">
    <source>
        <dbReference type="EMBL" id="EGR27875.1"/>
    </source>
</evidence>
<feature type="domain" description="CcmH/CycL/Ccl2/NrfF N-terminal" evidence="5">
    <location>
        <begin position="7"/>
        <end position="74"/>
    </location>
</feature>
<evidence type="ECO:0000256" key="2">
    <source>
        <dbReference type="ARBA" id="ARBA00022617"/>
    </source>
</evidence>
<comment type="similarity">
    <text evidence="1">Belongs to the CcmH/CycL/Ccl2/NrfF family.</text>
</comment>
<dbReference type="Gene3D" id="1.10.8.640">
    <property type="entry name" value="Cytochrome C biogenesis protein"/>
    <property type="match status" value="1"/>
</dbReference>
<dbReference type="eggNOG" id="ENOG502SZFC">
    <property type="taxonomic scope" value="Eukaryota"/>
</dbReference>
<reference evidence="6 7" key="1">
    <citation type="submission" date="2011-07" db="EMBL/GenBank/DDBJ databases">
        <authorList>
            <person name="Coyne R."/>
            <person name="Brami D."/>
            <person name="Johnson J."/>
            <person name="Hostetler J."/>
            <person name="Hannick L."/>
            <person name="Clark T."/>
            <person name="Cassidy-Hanley D."/>
            <person name="Inman J."/>
        </authorList>
    </citation>
    <scope>NUCLEOTIDE SEQUENCE [LARGE SCALE GENOMIC DNA]</scope>
    <source>
        <strain evidence="6 7">G5</strain>
    </source>
</reference>
<sequence>MSKNDLQQEASNLGRRQLQIQNNIRCLDCEGMTNSIQYVQSPIATEQRQVVNTMLRKGFTDKEIYEEISGIYGKHCFNDVFFIDGESLKYKQIKQIKSIAELSLYIGIGVLTYKFGKNQFKNMLKK</sequence>